<dbReference type="PROSITE" id="PS51864">
    <property type="entry name" value="ASTACIN"/>
    <property type="match status" value="1"/>
</dbReference>
<evidence type="ECO:0000256" key="4">
    <source>
        <dbReference type="ARBA" id="ARBA00022801"/>
    </source>
</evidence>
<evidence type="ECO:0000259" key="12">
    <source>
        <dbReference type="PROSITE" id="PS51864"/>
    </source>
</evidence>
<dbReference type="InterPro" id="IPR034035">
    <property type="entry name" value="Astacin-like_dom"/>
</dbReference>
<keyword evidence="4 10" id="KW-0378">Hydrolase</keyword>
<comment type="caution">
    <text evidence="10">Lacks conserved residue(s) required for the propagation of feature annotation.</text>
</comment>
<keyword evidence="7" id="KW-0865">Zymogen</keyword>
<dbReference type="InterPro" id="IPR006026">
    <property type="entry name" value="Peptidase_Metallo"/>
</dbReference>
<dbReference type="AlphaFoldDB" id="A0A7R8UY12"/>
<feature type="chain" id="PRO_5031599955" description="Metalloendopeptidase" evidence="11">
    <location>
        <begin position="18"/>
        <end position="245"/>
    </location>
</feature>
<dbReference type="GO" id="GO:0004222">
    <property type="term" value="F:metalloendopeptidase activity"/>
    <property type="evidence" value="ECO:0007669"/>
    <property type="project" value="UniProtKB-UniRule"/>
</dbReference>
<feature type="domain" description="Peptidase M12A" evidence="12">
    <location>
        <begin position="50"/>
        <end position="245"/>
    </location>
</feature>
<keyword evidence="2 10" id="KW-0479">Metal-binding</keyword>
<evidence type="ECO:0000256" key="6">
    <source>
        <dbReference type="ARBA" id="ARBA00023049"/>
    </source>
</evidence>
<dbReference type="PANTHER" id="PTHR10127:SF814">
    <property type="entry name" value="MEPRIN A SUBUNIT BETA"/>
    <property type="match status" value="1"/>
</dbReference>
<evidence type="ECO:0000256" key="3">
    <source>
        <dbReference type="ARBA" id="ARBA00022729"/>
    </source>
</evidence>
<dbReference type="Gene3D" id="3.40.390.10">
    <property type="entry name" value="Collagenase (Catalytic Domain)"/>
    <property type="match status" value="1"/>
</dbReference>
<keyword evidence="1 10" id="KW-0645">Protease</keyword>
<dbReference type="GO" id="GO:0006508">
    <property type="term" value="P:proteolysis"/>
    <property type="evidence" value="ECO:0007669"/>
    <property type="project" value="UniProtKB-KW"/>
</dbReference>
<feature type="binding site" evidence="10">
    <location>
        <position position="152"/>
    </location>
    <ligand>
        <name>Zn(2+)</name>
        <dbReference type="ChEBI" id="CHEBI:29105"/>
        <note>catalytic</note>
    </ligand>
</feature>
<evidence type="ECO:0000313" key="13">
    <source>
        <dbReference type="EMBL" id="CAD7089230.1"/>
    </source>
</evidence>
<organism evidence="13 14">
    <name type="scientific">Hermetia illucens</name>
    <name type="common">Black soldier fly</name>
    <dbReference type="NCBI Taxonomy" id="343691"/>
    <lineage>
        <taxon>Eukaryota</taxon>
        <taxon>Metazoa</taxon>
        <taxon>Ecdysozoa</taxon>
        <taxon>Arthropoda</taxon>
        <taxon>Hexapoda</taxon>
        <taxon>Insecta</taxon>
        <taxon>Pterygota</taxon>
        <taxon>Neoptera</taxon>
        <taxon>Endopterygota</taxon>
        <taxon>Diptera</taxon>
        <taxon>Brachycera</taxon>
        <taxon>Stratiomyomorpha</taxon>
        <taxon>Stratiomyidae</taxon>
        <taxon>Hermetiinae</taxon>
        <taxon>Hermetia</taxon>
    </lineage>
</organism>
<dbReference type="GO" id="GO:0008270">
    <property type="term" value="F:zinc ion binding"/>
    <property type="evidence" value="ECO:0007669"/>
    <property type="project" value="UniProtKB-UniRule"/>
</dbReference>
<evidence type="ECO:0000256" key="5">
    <source>
        <dbReference type="ARBA" id="ARBA00022833"/>
    </source>
</evidence>
<dbReference type="SMART" id="SM00235">
    <property type="entry name" value="ZnMc"/>
    <property type="match status" value="1"/>
</dbReference>
<comment type="cofactor">
    <cofactor evidence="10 11">
        <name>Zn(2+)</name>
        <dbReference type="ChEBI" id="CHEBI:29105"/>
    </cofactor>
    <text evidence="10 11">Binds 1 zinc ion per subunit.</text>
</comment>
<keyword evidence="5 10" id="KW-0862">Zinc</keyword>
<keyword evidence="3 11" id="KW-0732">Signal</keyword>
<feature type="signal peptide" evidence="11">
    <location>
        <begin position="1"/>
        <end position="17"/>
    </location>
</feature>
<feature type="active site" evidence="10">
    <location>
        <position position="143"/>
    </location>
</feature>
<evidence type="ECO:0000256" key="8">
    <source>
        <dbReference type="ARBA" id="ARBA00023157"/>
    </source>
</evidence>
<dbReference type="EC" id="3.4.24.-" evidence="11"/>
<evidence type="ECO:0000256" key="1">
    <source>
        <dbReference type="ARBA" id="ARBA00022670"/>
    </source>
</evidence>
<dbReference type="EMBL" id="LR899012">
    <property type="protein sequence ID" value="CAD7089230.1"/>
    <property type="molecule type" value="Genomic_DNA"/>
</dbReference>
<dbReference type="OMA" id="NEWINIY"/>
<protein>
    <recommendedName>
        <fullName evidence="11">Metalloendopeptidase</fullName>
        <ecNumber evidence="11">3.4.24.-</ecNumber>
    </recommendedName>
</protein>
<evidence type="ECO:0000256" key="7">
    <source>
        <dbReference type="ARBA" id="ARBA00023145"/>
    </source>
</evidence>
<dbReference type="CDD" id="cd04280">
    <property type="entry name" value="ZnMc_astacin_like"/>
    <property type="match status" value="1"/>
</dbReference>
<gene>
    <name evidence="13" type="ORF">HERILL_LOCUS11798</name>
</gene>
<evidence type="ECO:0000313" key="14">
    <source>
        <dbReference type="Proteomes" id="UP000594454"/>
    </source>
</evidence>
<name>A0A7R8UY12_HERIL</name>
<dbReference type="FunFam" id="3.40.390.10:FF:000015">
    <property type="entry name" value="Meprin A subunit"/>
    <property type="match status" value="1"/>
</dbReference>
<dbReference type="InterPro" id="IPR024079">
    <property type="entry name" value="MetalloPept_cat_dom_sf"/>
</dbReference>
<dbReference type="PRINTS" id="PR00480">
    <property type="entry name" value="ASTACIN"/>
</dbReference>
<evidence type="ECO:0000256" key="2">
    <source>
        <dbReference type="ARBA" id="ARBA00022723"/>
    </source>
</evidence>
<keyword evidence="8" id="KW-1015">Disulfide bond</keyword>
<proteinExistence type="predicted"/>
<dbReference type="InParanoid" id="A0A7R8UY12"/>
<accession>A0A7R8UY12</accession>
<keyword evidence="9" id="KW-0325">Glycoprotein</keyword>
<sequence>MFFKLSLVSILSLAVLAHPSARIQPTPEEKRLEEAGGFFQGDMRFPPGRNGLTNSNQRWTNNIVYYDIHPDFTEPEKNYILGAINAIQAVSCIRFERRSNQNNYVYVTRENSGCWSYVGMIGGRQDLNLQANGCVYHGTAVHEFLHALGFHHQQSASSRDNYVNIEWGNIQSGLEGNFDKYSSSYVTDFGYGYDYESIMHYDQYAFSKNGGRTITTHNPAYQSVIGNRGDLSHADIQKLRAMYGC</sequence>
<dbReference type="SUPFAM" id="SSF55486">
    <property type="entry name" value="Metalloproteases ('zincins'), catalytic domain"/>
    <property type="match status" value="1"/>
</dbReference>
<evidence type="ECO:0000256" key="11">
    <source>
        <dbReference type="RuleBase" id="RU361183"/>
    </source>
</evidence>
<feature type="binding site" evidence="10">
    <location>
        <position position="142"/>
    </location>
    <ligand>
        <name>Zn(2+)</name>
        <dbReference type="ChEBI" id="CHEBI:29105"/>
        <note>catalytic</note>
    </ligand>
</feature>
<dbReference type="PANTHER" id="PTHR10127">
    <property type="entry name" value="DISCOIDIN, CUB, EGF, LAMININ , AND ZINC METALLOPROTEASE DOMAIN CONTAINING"/>
    <property type="match status" value="1"/>
</dbReference>
<dbReference type="Pfam" id="PF01400">
    <property type="entry name" value="Astacin"/>
    <property type="match status" value="1"/>
</dbReference>
<keyword evidence="14" id="KW-1185">Reference proteome</keyword>
<keyword evidence="6 10" id="KW-0482">Metalloprotease</keyword>
<evidence type="ECO:0000256" key="10">
    <source>
        <dbReference type="PROSITE-ProRule" id="PRU01211"/>
    </source>
</evidence>
<dbReference type="Proteomes" id="UP000594454">
    <property type="component" value="Chromosome 4"/>
</dbReference>
<dbReference type="InterPro" id="IPR001506">
    <property type="entry name" value="Peptidase_M12A"/>
</dbReference>
<feature type="binding site" evidence="10">
    <location>
        <position position="146"/>
    </location>
    <ligand>
        <name>Zn(2+)</name>
        <dbReference type="ChEBI" id="CHEBI:29105"/>
        <note>catalytic</note>
    </ligand>
</feature>
<evidence type="ECO:0000256" key="9">
    <source>
        <dbReference type="ARBA" id="ARBA00023180"/>
    </source>
</evidence>
<reference evidence="13 14" key="1">
    <citation type="submission" date="2020-11" db="EMBL/GenBank/DDBJ databases">
        <authorList>
            <person name="Wallbank WR R."/>
            <person name="Pardo Diaz C."/>
            <person name="Kozak K."/>
            <person name="Martin S."/>
            <person name="Jiggins C."/>
            <person name="Moest M."/>
            <person name="Warren A I."/>
            <person name="Generalovic N T."/>
            <person name="Byers J.R.P. K."/>
            <person name="Montejo-Kovacevich G."/>
            <person name="Yen C E."/>
        </authorList>
    </citation>
    <scope>NUCLEOTIDE SEQUENCE [LARGE SCALE GENOMIC DNA]</scope>
</reference>